<comment type="caution">
    <text evidence="1">The sequence shown here is derived from an EMBL/GenBank/DDBJ whole genome shotgun (WGS) entry which is preliminary data.</text>
</comment>
<dbReference type="AlphaFoldDB" id="A0A016TF71"/>
<reference evidence="2" key="1">
    <citation type="journal article" date="2015" name="Nat. Genet.">
        <title>The genome and transcriptome of the zoonotic hookworm Ancylostoma ceylanicum identify infection-specific gene families.</title>
        <authorList>
            <person name="Schwarz E.M."/>
            <person name="Hu Y."/>
            <person name="Antoshechkin I."/>
            <person name="Miller M.M."/>
            <person name="Sternberg P.W."/>
            <person name="Aroian R.V."/>
        </authorList>
    </citation>
    <scope>NUCLEOTIDE SEQUENCE</scope>
    <source>
        <strain evidence="2">HY135</strain>
    </source>
</reference>
<protein>
    <submittedName>
        <fullName evidence="1">Uncharacterized protein</fullName>
    </submittedName>
</protein>
<sequence length="89" mass="9937">MSSSSVSAENCGDQENSAVSVTADHQALQRQSLGLFYPEVVFLGCYPRATKLQSPAAQCFQLLLFLRNALQHIKTAITMQRACFDWRLQ</sequence>
<organism evidence="1 2">
    <name type="scientific">Ancylostoma ceylanicum</name>
    <dbReference type="NCBI Taxonomy" id="53326"/>
    <lineage>
        <taxon>Eukaryota</taxon>
        <taxon>Metazoa</taxon>
        <taxon>Ecdysozoa</taxon>
        <taxon>Nematoda</taxon>
        <taxon>Chromadorea</taxon>
        <taxon>Rhabditida</taxon>
        <taxon>Rhabditina</taxon>
        <taxon>Rhabditomorpha</taxon>
        <taxon>Strongyloidea</taxon>
        <taxon>Ancylostomatidae</taxon>
        <taxon>Ancylostomatinae</taxon>
        <taxon>Ancylostoma</taxon>
    </lineage>
</organism>
<dbReference type="EMBL" id="JARK01001444">
    <property type="protein sequence ID" value="EYC01356.1"/>
    <property type="molecule type" value="Genomic_DNA"/>
</dbReference>
<dbReference type="Proteomes" id="UP000024635">
    <property type="component" value="Unassembled WGS sequence"/>
</dbReference>
<accession>A0A016TF71</accession>
<proteinExistence type="predicted"/>
<gene>
    <name evidence="1" type="primary">Acey_s0108.g57</name>
    <name evidence="1" type="ORF">Y032_0108g57</name>
</gene>
<evidence type="ECO:0000313" key="1">
    <source>
        <dbReference type="EMBL" id="EYC01356.1"/>
    </source>
</evidence>
<keyword evidence="2" id="KW-1185">Reference proteome</keyword>
<name>A0A016TF71_9BILA</name>
<evidence type="ECO:0000313" key="2">
    <source>
        <dbReference type="Proteomes" id="UP000024635"/>
    </source>
</evidence>